<protein>
    <submittedName>
        <fullName evidence="13">TonB-dependent receptor</fullName>
    </submittedName>
</protein>
<dbReference type="GO" id="GO:0044718">
    <property type="term" value="P:siderophore transmembrane transport"/>
    <property type="evidence" value="ECO:0007669"/>
    <property type="project" value="TreeGrafter"/>
</dbReference>
<evidence type="ECO:0000256" key="1">
    <source>
        <dbReference type="ARBA" id="ARBA00004571"/>
    </source>
</evidence>
<comment type="subcellular location">
    <subcellularLocation>
        <location evidence="1 8">Cell outer membrane</location>
        <topology evidence="1 8">Multi-pass membrane protein</topology>
    </subcellularLocation>
</comment>
<dbReference type="Gene3D" id="2.170.130.10">
    <property type="entry name" value="TonB-dependent receptor, plug domain"/>
    <property type="match status" value="1"/>
</dbReference>
<dbReference type="PANTHER" id="PTHR30069">
    <property type="entry name" value="TONB-DEPENDENT OUTER MEMBRANE RECEPTOR"/>
    <property type="match status" value="1"/>
</dbReference>
<evidence type="ECO:0000259" key="12">
    <source>
        <dbReference type="Pfam" id="PF07715"/>
    </source>
</evidence>
<feature type="chain" id="PRO_5041379049" evidence="10">
    <location>
        <begin position="32"/>
        <end position="762"/>
    </location>
</feature>
<keyword evidence="10" id="KW-0732">Signal</keyword>
<comment type="caution">
    <text evidence="13">The sequence shown here is derived from an EMBL/GenBank/DDBJ whole genome shotgun (WGS) entry which is preliminary data.</text>
</comment>
<accession>A0AA42C9Y9</accession>
<dbReference type="InterPro" id="IPR036942">
    <property type="entry name" value="Beta-barrel_TonB_sf"/>
</dbReference>
<comment type="similarity">
    <text evidence="8 9">Belongs to the TonB-dependent receptor family.</text>
</comment>
<dbReference type="GO" id="GO:0015344">
    <property type="term" value="F:siderophore uptake transmembrane transporter activity"/>
    <property type="evidence" value="ECO:0007669"/>
    <property type="project" value="TreeGrafter"/>
</dbReference>
<dbReference type="GO" id="GO:0009279">
    <property type="term" value="C:cell outer membrane"/>
    <property type="evidence" value="ECO:0007669"/>
    <property type="project" value="UniProtKB-SubCell"/>
</dbReference>
<keyword evidence="6 8" id="KW-0472">Membrane</keyword>
<dbReference type="SUPFAM" id="SSF56935">
    <property type="entry name" value="Porins"/>
    <property type="match status" value="1"/>
</dbReference>
<keyword evidence="2 8" id="KW-0813">Transport</keyword>
<feature type="domain" description="TonB-dependent receptor plug" evidence="12">
    <location>
        <begin position="136"/>
        <end position="227"/>
    </location>
</feature>
<dbReference type="Pfam" id="PF00593">
    <property type="entry name" value="TonB_dep_Rec_b-barrel"/>
    <property type="match status" value="1"/>
</dbReference>
<dbReference type="InterPro" id="IPR012910">
    <property type="entry name" value="Plug_dom"/>
</dbReference>
<evidence type="ECO:0000256" key="3">
    <source>
        <dbReference type="ARBA" id="ARBA00022452"/>
    </source>
</evidence>
<dbReference type="CDD" id="cd01347">
    <property type="entry name" value="ligand_gated_channel"/>
    <property type="match status" value="1"/>
</dbReference>
<evidence type="ECO:0000256" key="9">
    <source>
        <dbReference type="RuleBase" id="RU003357"/>
    </source>
</evidence>
<keyword evidence="14" id="KW-1185">Reference proteome</keyword>
<evidence type="ECO:0000256" key="7">
    <source>
        <dbReference type="ARBA" id="ARBA00023237"/>
    </source>
</evidence>
<evidence type="ECO:0000256" key="6">
    <source>
        <dbReference type="ARBA" id="ARBA00023136"/>
    </source>
</evidence>
<keyword evidence="13" id="KW-0675">Receptor</keyword>
<dbReference type="RefSeq" id="WP_282591384.1">
    <property type="nucleotide sequence ID" value="NZ_JAPAAF010000009.1"/>
</dbReference>
<evidence type="ECO:0000259" key="11">
    <source>
        <dbReference type="Pfam" id="PF00593"/>
    </source>
</evidence>
<dbReference type="EMBL" id="JAPAAF010000009">
    <property type="protein sequence ID" value="MCW0482780.1"/>
    <property type="molecule type" value="Genomic_DNA"/>
</dbReference>
<name>A0AA42C9Y9_9BACT</name>
<dbReference type="PANTHER" id="PTHR30069:SF49">
    <property type="entry name" value="OUTER MEMBRANE PROTEIN C"/>
    <property type="match status" value="1"/>
</dbReference>
<sequence length="762" mass="85325">MNRIILSVGRKKYRFFICSLLILTTSLTAFAQDQQTRLRLTDQTSREPVSGATFECGNTKGISDESGFIRIGLTESSTLIISHVQYGKQTFTAAQIKQAKKTGLLELTAKSHLLQPVTFLQLHASAGEQESMYFRVEDQLAHDAGQLLEQFSSISGIRKSGAYGFDPVLRGFKYDQINLVIDGVQGATAGCPNRMDPASSQVPLNMIVRAEVLKGPHSLRYGSAFGGTVNFKSADLWFSDQPHLSGRISSSYETNGNIYRAEGVAGFSSKVTDLKLFGSYSTGTDYTDGDGIDIPANFNRRNVGGKLGVKLSGSQNLSVMVANNYASNVDFPSLAMDLRKDNTWLFNLAHAAQFHKRKLTSWHTHLYTTLVDHLMDNLDKVMTPRMVDANTAAKTYNAGGRTELRFDFNLGWLYAGTDMRIENAEGNRDRTMLMGPMTGQTLTDHVWQDALVRKNGLFAEYHYQQSNYHLVFSGRLELNHAEAQNPDTNFKNLYGDLASDLINPSFSAGGTYMLSQSASVGLWLGSAQRSPGLAERYINFFPIGLDPYELVGNPDLKAETNNQADIVFSYKKEKTDINITVYASLLQHYISSEIRSDLQPRMATAPGVRQFVNIDKAVHTGFEFSWTQMFGTHFQQITELAYTYGKNRVTDEALPEIPPMEFRYRLMGSFIQQKLQAEISFRHSFKQDRIAASYGENKTPTFQVIDLKTSYRITPDLSFRTGINNLLNEAYYEHLSRNINGSTRPLYSPGRSFYFSLAFNFP</sequence>
<evidence type="ECO:0000256" key="5">
    <source>
        <dbReference type="ARBA" id="ARBA00023077"/>
    </source>
</evidence>
<evidence type="ECO:0000256" key="8">
    <source>
        <dbReference type="PROSITE-ProRule" id="PRU01360"/>
    </source>
</evidence>
<dbReference type="Proteomes" id="UP001163821">
    <property type="component" value="Unassembled WGS sequence"/>
</dbReference>
<dbReference type="InterPro" id="IPR037066">
    <property type="entry name" value="Plug_dom_sf"/>
</dbReference>
<keyword evidence="7 8" id="KW-0998">Cell outer membrane</keyword>
<proteinExistence type="inferred from homology"/>
<dbReference type="Gene3D" id="2.40.170.20">
    <property type="entry name" value="TonB-dependent receptor, beta-barrel domain"/>
    <property type="match status" value="1"/>
</dbReference>
<evidence type="ECO:0000256" key="4">
    <source>
        <dbReference type="ARBA" id="ARBA00022692"/>
    </source>
</evidence>
<feature type="domain" description="TonB-dependent receptor-like beta-barrel" evidence="11">
    <location>
        <begin position="285"/>
        <end position="726"/>
    </location>
</feature>
<keyword evidence="3 8" id="KW-1134">Transmembrane beta strand</keyword>
<evidence type="ECO:0000313" key="14">
    <source>
        <dbReference type="Proteomes" id="UP001163821"/>
    </source>
</evidence>
<feature type="signal peptide" evidence="10">
    <location>
        <begin position="1"/>
        <end position="31"/>
    </location>
</feature>
<dbReference type="InterPro" id="IPR000531">
    <property type="entry name" value="Beta-barrel_TonB"/>
</dbReference>
<reference evidence="13" key="1">
    <citation type="submission" date="2022-10" db="EMBL/GenBank/DDBJ databases">
        <title>Gaoshiqiia sediminis gen. nov., sp. nov., isolated from coastal sediment.</title>
        <authorList>
            <person name="Yu W.X."/>
            <person name="Mu D.S."/>
            <person name="Du J.Z."/>
            <person name="Liang Y.Q."/>
        </authorList>
    </citation>
    <scope>NUCLEOTIDE SEQUENCE</scope>
    <source>
        <strain evidence="13">A06</strain>
    </source>
</reference>
<gene>
    <name evidence="13" type="ORF">N2K84_08585</name>
</gene>
<evidence type="ECO:0000313" key="13">
    <source>
        <dbReference type="EMBL" id="MCW0482780.1"/>
    </source>
</evidence>
<dbReference type="InterPro" id="IPR039426">
    <property type="entry name" value="TonB-dep_rcpt-like"/>
</dbReference>
<dbReference type="PROSITE" id="PS52016">
    <property type="entry name" value="TONB_DEPENDENT_REC_3"/>
    <property type="match status" value="1"/>
</dbReference>
<dbReference type="Pfam" id="PF07715">
    <property type="entry name" value="Plug"/>
    <property type="match status" value="1"/>
</dbReference>
<evidence type="ECO:0000256" key="10">
    <source>
        <dbReference type="SAM" id="SignalP"/>
    </source>
</evidence>
<organism evidence="13 14">
    <name type="scientific">Gaoshiqia sediminis</name>
    <dbReference type="NCBI Taxonomy" id="2986998"/>
    <lineage>
        <taxon>Bacteria</taxon>
        <taxon>Pseudomonadati</taxon>
        <taxon>Bacteroidota</taxon>
        <taxon>Bacteroidia</taxon>
        <taxon>Marinilabiliales</taxon>
        <taxon>Prolixibacteraceae</taxon>
        <taxon>Gaoshiqia</taxon>
    </lineage>
</organism>
<keyword evidence="5 9" id="KW-0798">TonB box</keyword>
<dbReference type="AlphaFoldDB" id="A0AA42C9Y9"/>
<evidence type="ECO:0000256" key="2">
    <source>
        <dbReference type="ARBA" id="ARBA00022448"/>
    </source>
</evidence>
<keyword evidence="4 8" id="KW-0812">Transmembrane</keyword>